<evidence type="ECO:0000313" key="2">
    <source>
        <dbReference type="Proteomes" id="UP000055024"/>
    </source>
</evidence>
<organism evidence="1 2">
    <name type="scientific">Trichinella zimbabwensis</name>
    <dbReference type="NCBI Taxonomy" id="268475"/>
    <lineage>
        <taxon>Eukaryota</taxon>
        <taxon>Metazoa</taxon>
        <taxon>Ecdysozoa</taxon>
        <taxon>Nematoda</taxon>
        <taxon>Enoplea</taxon>
        <taxon>Dorylaimia</taxon>
        <taxon>Trichinellida</taxon>
        <taxon>Trichinellidae</taxon>
        <taxon>Trichinella</taxon>
    </lineage>
</organism>
<reference evidence="1 2" key="1">
    <citation type="submission" date="2015-01" db="EMBL/GenBank/DDBJ databases">
        <title>Evolution of Trichinella species and genotypes.</title>
        <authorList>
            <person name="Korhonen P.K."/>
            <person name="Edoardo P."/>
            <person name="Giuseppe L.R."/>
            <person name="Gasser R.B."/>
        </authorList>
    </citation>
    <scope>NUCLEOTIDE SEQUENCE [LARGE SCALE GENOMIC DNA]</scope>
    <source>
        <strain evidence="1">ISS1029</strain>
    </source>
</reference>
<evidence type="ECO:0000313" key="1">
    <source>
        <dbReference type="EMBL" id="KRY97401.1"/>
    </source>
</evidence>
<gene>
    <name evidence="1" type="ORF">T11_956</name>
</gene>
<accession>A0A0V1GGS2</accession>
<dbReference type="EMBL" id="JYDP01002082">
    <property type="protein sequence ID" value="KRY97401.1"/>
    <property type="molecule type" value="Genomic_DNA"/>
</dbReference>
<proteinExistence type="predicted"/>
<name>A0A0V1GGS2_9BILA</name>
<protein>
    <submittedName>
        <fullName evidence="1">Uncharacterized protein</fullName>
    </submittedName>
</protein>
<dbReference type="AlphaFoldDB" id="A0A0V1GGS2"/>
<dbReference type="Proteomes" id="UP000055024">
    <property type="component" value="Unassembled WGS sequence"/>
</dbReference>
<comment type="caution">
    <text evidence="1">The sequence shown here is derived from an EMBL/GenBank/DDBJ whole genome shotgun (WGS) entry which is preliminary data.</text>
</comment>
<keyword evidence="2" id="KW-1185">Reference proteome</keyword>
<sequence>MPSIHSTFQSKNVDICFCFRLLHSNEITLSK</sequence>